<sequence>MKNKSDKIIFIILMLISSICYFFSTGFNNISFLLWIAPIPIFIYSFFNSYKRTFILAFSSFILGGLSYYKYFNDFPSIIFSILEYSLFFSVIIILCKFLFQKIRKWYVIFFPPSCYSLYEYCSSLVSKNGTINSLSYTQIDFQLLIQLASITGIYGITFILYFLPYAVSIFIYYLILKNKKNCILVFIFPILIMICTILFGYSRIKILDSHSHENIIIGMASADHLNSFSIINNEESSKKVIEHYISLIPMLSKNGAKIILFPEKITTINYKILSNISKLLSDAAIKYNVTIILGIRRIDSNNIFYNSAWIFSENGNLISTYDKHFLLPYYEVNTIYNIPEITPGKTFVTFNFKDSIFGIAICKDMDFQKITHAYSKLNAKVMFVPALDFIKDGWFHGRIAIFRGIEGGFSVVRAPSQGILMASDEAGRIIKKVATSSSENTYFIAKVPVGTSNTIFSQYKYLFHFFTGSIIFLYLILFLYTHFKVSPLKN</sequence>
<keyword evidence="7 9" id="KW-0472">Membrane</keyword>
<dbReference type="Gene3D" id="3.60.110.10">
    <property type="entry name" value="Carbon-nitrogen hydrolase"/>
    <property type="match status" value="1"/>
</dbReference>
<dbReference type="PANTHER" id="PTHR38686">
    <property type="entry name" value="APOLIPOPROTEIN N-ACYLTRANSFERASE"/>
    <property type="match status" value="1"/>
</dbReference>
<dbReference type="PROSITE" id="PS50263">
    <property type="entry name" value="CN_HYDROLASE"/>
    <property type="match status" value="1"/>
</dbReference>
<feature type="transmembrane region" description="Helical" evidence="9">
    <location>
        <begin position="7"/>
        <end position="24"/>
    </location>
</feature>
<evidence type="ECO:0000256" key="2">
    <source>
        <dbReference type="ARBA" id="ARBA00010065"/>
    </source>
</evidence>
<dbReference type="InterPro" id="IPR036526">
    <property type="entry name" value="C-N_Hydrolase_sf"/>
</dbReference>
<feature type="transmembrane region" description="Helical" evidence="9">
    <location>
        <begin position="54"/>
        <end position="72"/>
    </location>
</feature>
<comment type="similarity">
    <text evidence="2">Belongs to the CN hydrolase family. Apolipoprotein N-acyltransferase subfamily.</text>
</comment>
<feature type="transmembrane region" description="Helical" evidence="9">
    <location>
        <begin position="183"/>
        <end position="202"/>
    </location>
</feature>
<dbReference type="InterPro" id="IPR045378">
    <property type="entry name" value="LNT_N"/>
</dbReference>
<evidence type="ECO:0000256" key="3">
    <source>
        <dbReference type="ARBA" id="ARBA00022475"/>
    </source>
</evidence>
<evidence type="ECO:0000313" key="12">
    <source>
        <dbReference type="Proteomes" id="UP000442694"/>
    </source>
</evidence>
<comment type="caution">
    <text evidence="11">The sequence shown here is derived from an EMBL/GenBank/DDBJ whole genome shotgun (WGS) entry which is preliminary data.</text>
</comment>
<dbReference type="AlphaFoldDB" id="A0A833N2W7"/>
<dbReference type="RefSeq" id="WP_152213401.1">
    <property type="nucleotide sequence ID" value="NZ_WFLN01000008.1"/>
</dbReference>
<gene>
    <name evidence="11" type="ORF">GCL57_11000</name>
</gene>
<protein>
    <recommendedName>
        <fullName evidence="10">CN hydrolase domain-containing protein</fullName>
    </recommendedName>
</protein>
<dbReference type="GO" id="GO:0042158">
    <property type="term" value="P:lipoprotein biosynthetic process"/>
    <property type="evidence" value="ECO:0007669"/>
    <property type="project" value="InterPro"/>
</dbReference>
<dbReference type="GO" id="GO:0016410">
    <property type="term" value="F:N-acyltransferase activity"/>
    <property type="evidence" value="ECO:0007669"/>
    <property type="project" value="InterPro"/>
</dbReference>
<keyword evidence="6 9" id="KW-1133">Transmembrane helix</keyword>
<proteinExistence type="inferred from homology"/>
<name>A0A833N2W7_9BACT</name>
<keyword evidence="3" id="KW-1003">Cell membrane</keyword>
<dbReference type="SUPFAM" id="SSF56317">
    <property type="entry name" value="Carbon-nitrogen hydrolase"/>
    <property type="match status" value="1"/>
</dbReference>
<evidence type="ECO:0000256" key="6">
    <source>
        <dbReference type="ARBA" id="ARBA00022989"/>
    </source>
</evidence>
<feature type="domain" description="CN hydrolase" evidence="10">
    <location>
        <begin position="227"/>
        <end position="450"/>
    </location>
</feature>
<dbReference type="Pfam" id="PF00795">
    <property type="entry name" value="CN_hydrolase"/>
    <property type="match status" value="1"/>
</dbReference>
<accession>A0A833N2W7</accession>
<reference evidence="11 12" key="1">
    <citation type="submission" date="2019-10" db="EMBL/GenBank/DDBJ databases">
        <title>New genus of Silvanigrellaceae.</title>
        <authorList>
            <person name="Pitt A."/>
            <person name="Hahn M.W."/>
        </authorList>
    </citation>
    <scope>NUCLEOTIDE SEQUENCE [LARGE SCALE GENOMIC DNA]</scope>
    <source>
        <strain evidence="11 12">33A1-SZDP</strain>
    </source>
</reference>
<dbReference type="Pfam" id="PF20154">
    <property type="entry name" value="LNT_N"/>
    <property type="match status" value="1"/>
</dbReference>
<keyword evidence="8" id="KW-0012">Acyltransferase</keyword>
<keyword evidence="12" id="KW-1185">Reference proteome</keyword>
<keyword evidence="4" id="KW-0808">Transferase</keyword>
<evidence type="ECO:0000259" key="10">
    <source>
        <dbReference type="PROSITE" id="PS50263"/>
    </source>
</evidence>
<keyword evidence="5 9" id="KW-0812">Transmembrane</keyword>
<feature type="transmembrane region" description="Helical" evidence="9">
    <location>
        <begin position="462"/>
        <end position="481"/>
    </location>
</feature>
<feature type="transmembrane region" description="Helical" evidence="9">
    <location>
        <begin position="30"/>
        <end position="47"/>
    </location>
</feature>
<evidence type="ECO:0000256" key="4">
    <source>
        <dbReference type="ARBA" id="ARBA00022679"/>
    </source>
</evidence>
<dbReference type="GO" id="GO:0005886">
    <property type="term" value="C:plasma membrane"/>
    <property type="evidence" value="ECO:0007669"/>
    <property type="project" value="UniProtKB-SubCell"/>
</dbReference>
<evidence type="ECO:0000256" key="7">
    <source>
        <dbReference type="ARBA" id="ARBA00023136"/>
    </source>
</evidence>
<evidence type="ECO:0000313" key="11">
    <source>
        <dbReference type="EMBL" id="KAB8029060.1"/>
    </source>
</evidence>
<comment type="subcellular location">
    <subcellularLocation>
        <location evidence="1">Cell membrane</location>
        <topology evidence="1">Multi-pass membrane protein</topology>
    </subcellularLocation>
</comment>
<dbReference type="InterPro" id="IPR003010">
    <property type="entry name" value="C-N_Hydrolase"/>
</dbReference>
<organism evidence="11 12">
    <name type="scientific">Fluviispira multicolorata</name>
    <dbReference type="NCBI Taxonomy" id="2654512"/>
    <lineage>
        <taxon>Bacteria</taxon>
        <taxon>Pseudomonadati</taxon>
        <taxon>Bdellovibrionota</taxon>
        <taxon>Oligoflexia</taxon>
        <taxon>Silvanigrellales</taxon>
        <taxon>Silvanigrellaceae</taxon>
        <taxon>Fluviispira</taxon>
    </lineage>
</organism>
<feature type="transmembrane region" description="Helical" evidence="9">
    <location>
        <begin position="146"/>
        <end position="176"/>
    </location>
</feature>
<dbReference type="PANTHER" id="PTHR38686:SF1">
    <property type="entry name" value="APOLIPOPROTEIN N-ACYLTRANSFERASE"/>
    <property type="match status" value="1"/>
</dbReference>
<evidence type="ECO:0000256" key="9">
    <source>
        <dbReference type="SAM" id="Phobius"/>
    </source>
</evidence>
<dbReference type="EMBL" id="WFLN01000008">
    <property type="protein sequence ID" value="KAB8029060.1"/>
    <property type="molecule type" value="Genomic_DNA"/>
</dbReference>
<feature type="transmembrane region" description="Helical" evidence="9">
    <location>
        <begin position="78"/>
        <end position="100"/>
    </location>
</feature>
<dbReference type="Proteomes" id="UP000442694">
    <property type="component" value="Unassembled WGS sequence"/>
</dbReference>
<dbReference type="InterPro" id="IPR004563">
    <property type="entry name" value="Apolipo_AcylTrfase"/>
</dbReference>
<evidence type="ECO:0000256" key="8">
    <source>
        <dbReference type="ARBA" id="ARBA00023315"/>
    </source>
</evidence>
<evidence type="ECO:0000256" key="5">
    <source>
        <dbReference type="ARBA" id="ARBA00022692"/>
    </source>
</evidence>
<evidence type="ECO:0000256" key="1">
    <source>
        <dbReference type="ARBA" id="ARBA00004651"/>
    </source>
</evidence>